<keyword evidence="5" id="KW-0418">Kinase</keyword>
<dbReference type="SUPFAM" id="SSF48403">
    <property type="entry name" value="Ankyrin repeat"/>
    <property type="match status" value="1"/>
</dbReference>
<dbReference type="OrthoDB" id="539213at2759"/>
<organism evidence="5 6">
    <name type="scientific">Plasmopara halstedii</name>
    <name type="common">Downy mildew of sunflower</name>
    <dbReference type="NCBI Taxonomy" id="4781"/>
    <lineage>
        <taxon>Eukaryota</taxon>
        <taxon>Sar</taxon>
        <taxon>Stramenopiles</taxon>
        <taxon>Oomycota</taxon>
        <taxon>Peronosporomycetes</taxon>
        <taxon>Peronosporales</taxon>
        <taxon>Peronosporaceae</taxon>
        <taxon>Plasmopara</taxon>
    </lineage>
</organism>
<dbReference type="InterPro" id="IPR036770">
    <property type="entry name" value="Ankyrin_rpt-contain_sf"/>
</dbReference>
<evidence type="ECO:0000313" key="6">
    <source>
        <dbReference type="Proteomes" id="UP000054928"/>
    </source>
</evidence>
<keyword evidence="6" id="KW-1185">Reference proteome</keyword>
<evidence type="ECO:0000256" key="1">
    <source>
        <dbReference type="ARBA" id="ARBA00022737"/>
    </source>
</evidence>
<dbReference type="GeneID" id="36399184"/>
<evidence type="ECO:0000256" key="2">
    <source>
        <dbReference type="ARBA" id="ARBA00023043"/>
    </source>
</evidence>
<sequence>MPSLISETHYNLIRDALFDNDRDRVAELLAVPGININQLDGGGQTLLHLASFWGRLNLTRLLLAAGASVDIKNAVGCTALDVAIYWGHSAVAEAIQQRGGLSAWEEKVSQLQTELENAILRSHQFEIQKNDKSCQLEIIQHEFECIQTQLAEEKSAHLRTSTSYQHTCNLLNSKLESHQQLEQERGSLIETIEALKAAQTHSESSCARLQDEMMALKAQRDAVLVRMQASVKRQEEVSYGWQRAETAATIADTQRNFALAERDKLHRLHLATLAELLVTTERLGAVEDELMKLKTDLAEYIFDMKRAQRRKKHAAHALAPAFRPNSKVVEKKVVNDSKARQAEDVDHIVEDLDVKKSTFSLAAREFGDRLRIEEQQKYRIRSQLQDKVKEKYEAHASQALVMDIQNFQKDFETAVRALESSRSEMWQQLKIERDELARYATETLVRSNSASLSPYSCSSEGSLETMITEKYSNHALSLPQIATVESVTSCMELSSRGGIATKHAIESRPMLPIV</sequence>
<keyword evidence="4" id="KW-0175">Coiled coil</keyword>
<dbReference type="Gene3D" id="1.25.40.20">
    <property type="entry name" value="Ankyrin repeat-containing domain"/>
    <property type="match status" value="1"/>
</dbReference>
<dbReference type="InterPro" id="IPR002110">
    <property type="entry name" value="Ankyrin_rpt"/>
</dbReference>
<dbReference type="GO" id="GO:0005737">
    <property type="term" value="C:cytoplasm"/>
    <property type="evidence" value="ECO:0007669"/>
    <property type="project" value="TreeGrafter"/>
</dbReference>
<dbReference type="Proteomes" id="UP000054928">
    <property type="component" value="Unassembled WGS sequence"/>
</dbReference>
<dbReference type="RefSeq" id="XP_024573245.1">
    <property type="nucleotide sequence ID" value="XM_024722139.1"/>
</dbReference>
<dbReference type="PANTHER" id="PTHR24198:SF165">
    <property type="entry name" value="ANKYRIN REPEAT-CONTAINING PROTEIN-RELATED"/>
    <property type="match status" value="1"/>
</dbReference>
<dbReference type="GO" id="GO:0016301">
    <property type="term" value="F:kinase activity"/>
    <property type="evidence" value="ECO:0007669"/>
    <property type="project" value="UniProtKB-KW"/>
</dbReference>
<dbReference type="PANTHER" id="PTHR24198">
    <property type="entry name" value="ANKYRIN REPEAT AND PROTEIN KINASE DOMAIN-CONTAINING PROTEIN"/>
    <property type="match status" value="1"/>
</dbReference>
<keyword evidence="1" id="KW-0677">Repeat</keyword>
<evidence type="ECO:0000256" key="3">
    <source>
        <dbReference type="PROSITE-ProRule" id="PRU00023"/>
    </source>
</evidence>
<keyword evidence="5" id="KW-0808">Transferase</keyword>
<evidence type="ECO:0000313" key="5">
    <source>
        <dbReference type="EMBL" id="CEG36876.1"/>
    </source>
</evidence>
<dbReference type="PROSITE" id="PS50088">
    <property type="entry name" value="ANK_REPEAT"/>
    <property type="match status" value="1"/>
</dbReference>
<dbReference type="PROSITE" id="PS50297">
    <property type="entry name" value="ANK_REP_REGION"/>
    <property type="match status" value="1"/>
</dbReference>
<feature type="coiled-coil region" evidence="4">
    <location>
        <begin position="178"/>
        <end position="226"/>
    </location>
</feature>
<dbReference type="STRING" id="4781.A0A0P1A9M3"/>
<feature type="repeat" description="ANK" evidence="3">
    <location>
        <begin position="42"/>
        <end position="74"/>
    </location>
</feature>
<dbReference type="SMART" id="SM00248">
    <property type="entry name" value="ANK"/>
    <property type="match status" value="2"/>
</dbReference>
<dbReference type="OMA" id="THWGHSA"/>
<name>A0A0P1A9M3_PLAHL</name>
<reference evidence="6" key="1">
    <citation type="submission" date="2014-09" db="EMBL/GenBank/DDBJ databases">
        <authorList>
            <person name="Sharma Rahul"/>
            <person name="Thines Marco"/>
        </authorList>
    </citation>
    <scope>NUCLEOTIDE SEQUENCE [LARGE SCALE GENOMIC DNA]</scope>
</reference>
<dbReference type="Pfam" id="PF12796">
    <property type="entry name" value="Ank_2"/>
    <property type="match status" value="1"/>
</dbReference>
<dbReference type="EMBL" id="CCYD01000252">
    <property type="protein sequence ID" value="CEG36876.1"/>
    <property type="molecule type" value="Genomic_DNA"/>
</dbReference>
<accession>A0A0P1A9M3</accession>
<protein>
    <submittedName>
        <fullName evidence="5">Tyrosine kinase specific for activated (GTP-bound) p21cdc42Hs</fullName>
    </submittedName>
</protein>
<evidence type="ECO:0000256" key="4">
    <source>
        <dbReference type="SAM" id="Coils"/>
    </source>
</evidence>
<proteinExistence type="predicted"/>
<keyword evidence="2 3" id="KW-0040">ANK repeat</keyword>
<dbReference type="AlphaFoldDB" id="A0A0P1A9M3"/>